<organism evidence="1 2">
    <name type="scientific">Eutrema salsugineum</name>
    <name type="common">Saltwater cress</name>
    <name type="synonym">Sisymbrium salsugineum</name>
    <dbReference type="NCBI Taxonomy" id="72664"/>
    <lineage>
        <taxon>Eukaryota</taxon>
        <taxon>Viridiplantae</taxon>
        <taxon>Streptophyta</taxon>
        <taxon>Embryophyta</taxon>
        <taxon>Tracheophyta</taxon>
        <taxon>Spermatophyta</taxon>
        <taxon>Magnoliopsida</taxon>
        <taxon>eudicotyledons</taxon>
        <taxon>Gunneridae</taxon>
        <taxon>Pentapetalae</taxon>
        <taxon>rosids</taxon>
        <taxon>malvids</taxon>
        <taxon>Brassicales</taxon>
        <taxon>Brassicaceae</taxon>
        <taxon>Eutremeae</taxon>
        <taxon>Eutrema</taxon>
    </lineage>
</organism>
<evidence type="ECO:0000313" key="2">
    <source>
        <dbReference type="Proteomes" id="UP000030689"/>
    </source>
</evidence>
<keyword evidence="2" id="KW-1185">Reference proteome</keyword>
<sequence length="167" mass="19516">IKYVILPPFIICYIYFLHSPLLIDDGRMSFWMEKRSGKKCFMLSARELEITWADSPDIWSWISIPDSRFEVVAALGMICWLEIRGKTSFGSTRNLLPNNRQECLVHTYGSPRPPREDGWLEIKLGEYYVGFDEEEELEMSMFETSYCDWKGGIIVQGIEIRPKAEML</sequence>
<evidence type="ECO:0000313" key="1">
    <source>
        <dbReference type="EMBL" id="ESQ28583.1"/>
    </source>
</evidence>
<dbReference type="AlphaFoldDB" id="V4KMQ7"/>
<proteinExistence type="predicted"/>
<dbReference type="eggNOG" id="ENOG502QRA4">
    <property type="taxonomic scope" value="Eukaryota"/>
</dbReference>
<feature type="non-terminal residue" evidence="1">
    <location>
        <position position="1"/>
    </location>
</feature>
<dbReference type="InterPro" id="IPR025886">
    <property type="entry name" value="PP2-like"/>
</dbReference>
<dbReference type="PANTHER" id="PTHR32278:SF111">
    <property type="entry name" value="F-BOX PROTEIN PP2-B12-RELATED"/>
    <property type="match status" value="1"/>
</dbReference>
<dbReference type="KEGG" id="eus:EUTSA_v10019836mg"/>
<accession>V4KMQ7</accession>
<gene>
    <name evidence="1" type="ORF">EUTSA_v10019836mg</name>
</gene>
<dbReference type="STRING" id="72664.V4KMQ7"/>
<reference evidence="1 2" key="1">
    <citation type="journal article" date="2013" name="Front. Plant Sci.">
        <title>The Reference Genome of the Halophytic Plant Eutrema salsugineum.</title>
        <authorList>
            <person name="Yang R."/>
            <person name="Jarvis D.E."/>
            <person name="Chen H."/>
            <person name="Beilstein M.A."/>
            <person name="Grimwood J."/>
            <person name="Jenkins J."/>
            <person name="Shu S."/>
            <person name="Prochnik S."/>
            <person name="Xin M."/>
            <person name="Ma C."/>
            <person name="Schmutz J."/>
            <person name="Wing R.A."/>
            <person name="Mitchell-Olds T."/>
            <person name="Schumaker K.S."/>
            <person name="Wang X."/>
        </authorList>
    </citation>
    <scope>NUCLEOTIDE SEQUENCE [LARGE SCALE GENOMIC DNA]</scope>
</reference>
<name>V4KMQ7_EUTSA</name>
<dbReference type="PANTHER" id="PTHR32278">
    <property type="entry name" value="F-BOX DOMAIN-CONTAINING PROTEIN"/>
    <property type="match status" value="1"/>
</dbReference>
<dbReference type="EMBL" id="KI517953">
    <property type="protein sequence ID" value="ESQ28583.1"/>
    <property type="molecule type" value="Genomic_DNA"/>
</dbReference>
<dbReference type="Pfam" id="PF14299">
    <property type="entry name" value="PP2"/>
    <property type="match status" value="2"/>
</dbReference>
<dbReference type="Gramene" id="ESQ28583">
    <property type="protein sequence ID" value="ESQ28583"/>
    <property type="gene ID" value="EUTSA_v10019836mg"/>
</dbReference>
<protein>
    <submittedName>
        <fullName evidence="1">Uncharacterized protein</fullName>
    </submittedName>
</protein>
<dbReference type="Proteomes" id="UP000030689">
    <property type="component" value="Unassembled WGS sequence"/>
</dbReference>
<dbReference type="OMA" id="RELEITW"/>